<dbReference type="GO" id="GO:0005886">
    <property type="term" value="C:plasma membrane"/>
    <property type="evidence" value="ECO:0007669"/>
    <property type="project" value="UniProtKB-SubCell"/>
</dbReference>
<comment type="subcellular location">
    <subcellularLocation>
        <location evidence="1">Cell membrane</location>
        <topology evidence="1">Multi-pass membrane protein</topology>
    </subcellularLocation>
</comment>
<evidence type="ECO:0000256" key="5">
    <source>
        <dbReference type="ARBA" id="ARBA00023136"/>
    </source>
</evidence>
<name>A0A0K1JRX3_9MICO</name>
<reference evidence="8 9" key="1">
    <citation type="submission" date="2015-03" db="EMBL/GenBank/DDBJ databases">
        <title>Luteipulveratus halotolerans sp. nov., a novel actinobacterium (Dermacoccaceae) from Sarawak, Malaysia.</title>
        <authorList>
            <person name="Juboi H."/>
            <person name="Basik A."/>
            <person name="Shamsul S.S."/>
            <person name="Arnold P."/>
            <person name="Schmitt E.K."/>
            <person name="Sanglier J.-J."/>
            <person name="Yeo T."/>
        </authorList>
    </citation>
    <scope>NUCLEOTIDE SEQUENCE [LARGE SCALE GENOMIC DNA]</scope>
    <source>
        <strain evidence="8 9">MN07-A0370</strain>
    </source>
</reference>
<dbReference type="Pfam" id="PF05425">
    <property type="entry name" value="CopD"/>
    <property type="match status" value="1"/>
</dbReference>
<feature type="transmembrane region" description="Helical" evidence="6">
    <location>
        <begin position="152"/>
        <end position="172"/>
    </location>
</feature>
<dbReference type="InterPro" id="IPR032694">
    <property type="entry name" value="CopC/D"/>
</dbReference>
<keyword evidence="4 6" id="KW-1133">Transmembrane helix</keyword>
<keyword evidence="2" id="KW-1003">Cell membrane</keyword>
<dbReference type="AlphaFoldDB" id="A0A0K1JRX3"/>
<evidence type="ECO:0000256" key="1">
    <source>
        <dbReference type="ARBA" id="ARBA00004651"/>
    </source>
</evidence>
<evidence type="ECO:0000256" key="6">
    <source>
        <dbReference type="SAM" id="Phobius"/>
    </source>
</evidence>
<evidence type="ECO:0000256" key="4">
    <source>
        <dbReference type="ARBA" id="ARBA00022989"/>
    </source>
</evidence>
<keyword evidence="3 6" id="KW-0812">Transmembrane</keyword>
<dbReference type="STRING" id="571913.VV02_25140"/>
<sequence length="650" mass="69555">MAAALACGVIGAYVGVTITGATNALELSDPGVFVRWALPIVRVVQDGAAALTIGSLLHGGLLMPEAASTHRRERAGRMAAYAGLTWGCAAVLGCVLVYADIAGTSIGSSGFWSAAWTGTWDLEVLRAPAVSAVIALVVGLVAVVDRTRNTQAWLFGLAVFAMLPLALAGHSAGSSSHDAAVNSLAVHLVGVTVWVGGLLALLVMWPRLGKAAAITVQRYSRVAIWCYVMVALSGILNAAIRLGGWDGLTTEYGALVILKSALLVVLGGFGYLQRERVVARLHAQPADVPSKALFARLASVEVGLMGAAIGLGAALSRSQPPVNELVQSADPALQRTGYPTPPDFEPSAFWTMWRTEWLFTSVAVVAIGLYLSWVWRLRKRGDAWPIQRVITWVLGWLIFLYAVDSAVGIYGHVMFSVHMVEHMAISMIVPMLLVLGAPVTLALRALPIRKDSTLGPRELLLAAVHSRVLSALGNPVVAAVLFFASLIVFYYSPLFGRALETHTGHVLMIVHFLLTGYLFAWVLVGIDPGPRKWPAPIRLLVLLITVAAHAFFGVALMTGTGLLAPDFFTALQLPWVPDPLEDQRAAGGVAWGTGELPTLILALLVTADWLRQDTAEGKRQARQADRDDDAELKAYNEYLASQARRTQPKE</sequence>
<organism evidence="8 9">
    <name type="scientific">Luteipulveratus mongoliensis</name>
    <dbReference type="NCBI Taxonomy" id="571913"/>
    <lineage>
        <taxon>Bacteria</taxon>
        <taxon>Bacillati</taxon>
        <taxon>Actinomycetota</taxon>
        <taxon>Actinomycetes</taxon>
        <taxon>Micrococcales</taxon>
        <taxon>Dermacoccaceae</taxon>
        <taxon>Luteipulveratus</taxon>
    </lineage>
</organism>
<feature type="transmembrane region" description="Helical" evidence="6">
    <location>
        <begin position="252"/>
        <end position="272"/>
    </location>
</feature>
<feature type="transmembrane region" description="Helical" evidence="6">
    <location>
        <begin position="184"/>
        <end position="202"/>
    </location>
</feature>
<feature type="transmembrane region" description="Helical" evidence="6">
    <location>
        <begin position="79"/>
        <end position="99"/>
    </location>
</feature>
<evidence type="ECO:0000256" key="2">
    <source>
        <dbReference type="ARBA" id="ARBA00022475"/>
    </source>
</evidence>
<dbReference type="PATRIC" id="fig|571913.6.peg.5096"/>
<dbReference type="KEGG" id="lmoi:VV02_25140"/>
<dbReference type="InterPro" id="IPR008457">
    <property type="entry name" value="Cu-R_CopD_dom"/>
</dbReference>
<feature type="transmembrane region" description="Helical" evidence="6">
    <location>
        <begin position="222"/>
        <end position="240"/>
    </location>
</feature>
<feature type="transmembrane region" description="Helical" evidence="6">
    <location>
        <begin position="504"/>
        <end position="527"/>
    </location>
</feature>
<dbReference type="GO" id="GO:0006825">
    <property type="term" value="P:copper ion transport"/>
    <property type="evidence" value="ECO:0007669"/>
    <property type="project" value="InterPro"/>
</dbReference>
<protein>
    <submittedName>
        <fullName evidence="8">Cytochrome C oxidase assembly protein</fullName>
    </submittedName>
</protein>
<evidence type="ECO:0000313" key="8">
    <source>
        <dbReference type="EMBL" id="AKU19300.1"/>
    </source>
</evidence>
<feature type="transmembrane region" description="Helical" evidence="6">
    <location>
        <begin position="293"/>
        <end position="315"/>
    </location>
</feature>
<accession>A0A0K1JRX3</accession>
<evidence type="ECO:0000259" key="7">
    <source>
        <dbReference type="Pfam" id="PF05425"/>
    </source>
</evidence>
<proteinExistence type="predicted"/>
<feature type="transmembrane region" description="Helical" evidence="6">
    <location>
        <begin position="389"/>
        <end position="411"/>
    </location>
</feature>
<keyword evidence="9" id="KW-1185">Reference proteome</keyword>
<feature type="domain" description="Copper resistance protein D" evidence="7">
    <location>
        <begin position="215"/>
        <end position="315"/>
    </location>
</feature>
<feature type="transmembrane region" description="Helical" evidence="6">
    <location>
        <begin position="357"/>
        <end position="377"/>
    </location>
</feature>
<dbReference type="EMBL" id="CP011112">
    <property type="protein sequence ID" value="AKU19300.1"/>
    <property type="molecule type" value="Genomic_DNA"/>
</dbReference>
<evidence type="ECO:0000313" key="9">
    <source>
        <dbReference type="Proteomes" id="UP000066480"/>
    </source>
</evidence>
<feature type="transmembrane region" description="Helical" evidence="6">
    <location>
        <begin position="423"/>
        <end position="447"/>
    </location>
</feature>
<feature type="transmembrane region" description="Helical" evidence="6">
    <location>
        <begin position="468"/>
        <end position="492"/>
    </location>
</feature>
<dbReference type="InterPro" id="IPR019108">
    <property type="entry name" value="Caa3_assmbl_CtaG-rel"/>
</dbReference>
<gene>
    <name evidence="8" type="ORF">VV02_25140</name>
</gene>
<feature type="transmembrane region" description="Helical" evidence="6">
    <location>
        <begin position="48"/>
        <end position="67"/>
    </location>
</feature>
<evidence type="ECO:0000256" key="3">
    <source>
        <dbReference type="ARBA" id="ARBA00022692"/>
    </source>
</evidence>
<feature type="transmembrane region" description="Helical" evidence="6">
    <location>
        <begin position="125"/>
        <end position="145"/>
    </location>
</feature>
<dbReference type="Proteomes" id="UP000066480">
    <property type="component" value="Chromosome"/>
</dbReference>
<dbReference type="PANTHER" id="PTHR34820:SF4">
    <property type="entry name" value="INNER MEMBRANE PROTEIN YEBZ"/>
    <property type="match status" value="1"/>
</dbReference>
<feature type="transmembrane region" description="Helical" evidence="6">
    <location>
        <begin position="539"/>
        <end position="565"/>
    </location>
</feature>
<dbReference type="PANTHER" id="PTHR34820">
    <property type="entry name" value="INNER MEMBRANE PROTEIN YEBZ"/>
    <property type="match status" value="1"/>
</dbReference>
<dbReference type="Pfam" id="PF09678">
    <property type="entry name" value="Caa3_CtaG"/>
    <property type="match status" value="1"/>
</dbReference>
<keyword evidence="5 6" id="KW-0472">Membrane</keyword>